<dbReference type="AlphaFoldDB" id="A0A1I5Z8G8"/>
<keyword evidence="2" id="KW-1185">Reference proteome</keyword>
<reference evidence="2" key="1">
    <citation type="submission" date="2016-10" db="EMBL/GenBank/DDBJ databases">
        <authorList>
            <person name="Varghese N."/>
            <person name="Submissions S."/>
        </authorList>
    </citation>
    <scope>NUCLEOTIDE SEQUENCE [LARGE SCALE GENOMIC DNA]</scope>
    <source>
        <strain evidence="2">OR362-8,ATCC BAA-1266,JCM 13504</strain>
    </source>
</reference>
<dbReference type="EMBL" id="FOXS01000003">
    <property type="protein sequence ID" value="SFQ52665.1"/>
    <property type="molecule type" value="Genomic_DNA"/>
</dbReference>
<gene>
    <name evidence="1" type="ORF">SAMN04515668_2804</name>
</gene>
<dbReference type="STRING" id="1227077.SAMN04515668_2804"/>
<organism evidence="1 2">
    <name type="scientific">Hymenobacter arizonensis</name>
    <name type="common">Siccationidurans arizonensis</name>
    <dbReference type="NCBI Taxonomy" id="1227077"/>
    <lineage>
        <taxon>Bacteria</taxon>
        <taxon>Pseudomonadati</taxon>
        <taxon>Bacteroidota</taxon>
        <taxon>Cytophagia</taxon>
        <taxon>Cytophagales</taxon>
        <taxon>Hymenobacteraceae</taxon>
        <taxon>Hymenobacter</taxon>
    </lineage>
</organism>
<proteinExistence type="predicted"/>
<evidence type="ECO:0000313" key="2">
    <source>
        <dbReference type="Proteomes" id="UP000199029"/>
    </source>
</evidence>
<dbReference type="RefSeq" id="WP_092674263.1">
    <property type="nucleotide sequence ID" value="NZ_FOXS01000003.1"/>
</dbReference>
<name>A0A1I5Z8G8_HYMAR</name>
<evidence type="ECO:0000313" key="1">
    <source>
        <dbReference type="EMBL" id="SFQ52665.1"/>
    </source>
</evidence>
<dbReference type="Proteomes" id="UP000199029">
    <property type="component" value="Unassembled WGS sequence"/>
</dbReference>
<protein>
    <submittedName>
        <fullName evidence="1">Uncharacterized protein</fullName>
    </submittedName>
</protein>
<sequence>MSDFRAFEKFIEKVETAAQPLDKGTIDYFYYIIKPDVFDELIAEIEAAYDAARKELAANVKFLLDKGKLELIGYLNEAKSLLVEPHQFNDFIIESYTALIRELAHSAIDRSIGEEAFVQMQQLIVMHFEASTEKGASSPVLAFSFKERIATLQLVGTGASERWVQLQAAVSKQLRLASSTLPVETSNVKNRQHDDIADFNEEVFIELLGFDTAMLTTFDNILVGMRAIERGPNDKWRPTQPNAKGLSFIALLKLLIAFKQVDKPDYGDLAQWKMFFKKRYRASITNAVSRYQIDTTKSKPFHAELRSCNRLIIRYLPNLKGVYHLPSS</sequence>
<accession>A0A1I5Z8G8</accession>